<dbReference type="Gene3D" id="3.40.800.20">
    <property type="entry name" value="Histone deacetylase domain"/>
    <property type="match status" value="1"/>
</dbReference>
<dbReference type="SUPFAM" id="SSF52768">
    <property type="entry name" value="Arginase/deacetylase"/>
    <property type="match status" value="1"/>
</dbReference>
<keyword evidence="2" id="KW-0378">Hydrolase</keyword>
<dbReference type="RefSeq" id="WP_255913250.1">
    <property type="nucleotide sequence ID" value="NZ_JANFQO010000005.1"/>
</dbReference>
<accession>A0ABT1QQF7</accession>
<evidence type="ECO:0000256" key="2">
    <source>
        <dbReference type="ARBA" id="ARBA00022801"/>
    </source>
</evidence>
<dbReference type="EMBL" id="JANFQO010000005">
    <property type="protein sequence ID" value="MCQ4164500.1"/>
    <property type="molecule type" value="Genomic_DNA"/>
</dbReference>
<dbReference type="InterPro" id="IPR023801">
    <property type="entry name" value="His_deacetylse_dom"/>
</dbReference>
<dbReference type="PANTHER" id="PTHR10625:SF19">
    <property type="entry name" value="HISTONE DEACETYLASE 12"/>
    <property type="match status" value="1"/>
</dbReference>
<evidence type="ECO:0000313" key="5">
    <source>
        <dbReference type="Proteomes" id="UP001165498"/>
    </source>
</evidence>
<dbReference type="Proteomes" id="UP001165498">
    <property type="component" value="Unassembled WGS sequence"/>
</dbReference>
<comment type="similarity">
    <text evidence="1">Belongs to the histone deacetylase family.</text>
</comment>
<sequence length="310" mass="33259">MPAVKAFYCHHFVLPLPPEHRFPMAKYALLYERVRAAAAELGVELREPQPADDTALCRAHERGYVERASRGGLDAAEQRKIGFPWSALMIERSRRSAGGTMAALQAALEGDGVAVNLAGGTHHAFAGHGAGYCVFNDSVVAARHVQALGLARRLLVVDLDVHQGNGTAAIVRDDPSIFAFSMHGARNYPALKEAGDLDVELPDGCGDADYLDALAHHLPVALERAEPDAVIYLAGADPYAQDRLGRLALSKPGLAERDRMVLDACLRHDLPLSISMAGGYAADVADIVDIHFATVRAAAELARRRHALAL</sequence>
<reference evidence="4" key="1">
    <citation type="submission" date="2022-07" db="EMBL/GenBank/DDBJ databases">
        <title>Tahibacter sp., a new gammaproteobacterium isolated from the silt sample collected at pig farm.</title>
        <authorList>
            <person name="Chen H."/>
        </authorList>
    </citation>
    <scope>NUCLEOTIDE SEQUENCE</scope>
    <source>
        <strain evidence="4">P2K</strain>
    </source>
</reference>
<dbReference type="CDD" id="cd09993">
    <property type="entry name" value="HDAC_classIV"/>
    <property type="match status" value="1"/>
</dbReference>
<dbReference type="InterPro" id="IPR037138">
    <property type="entry name" value="His_deacetylse_dom_sf"/>
</dbReference>
<feature type="domain" description="Histone deacetylase" evidence="3">
    <location>
        <begin position="20"/>
        <end position="289"/>
    </location>
</feature>
<dbReference type="InterPro" id="IPR000286">
    <property type="entry name" value="HDACs"/>
</dbReference>
<dbReference type="Pfam" id="PF00850">
    <property type="entry name" value="Hist_deacetyl"/>
    <property type="match status" value="1"/>
</dbReference>
<dbReference type="InterPro" id="IPR044150">
    <property type="entry name" value="HDAC_classIV"/>
</dbReference>
<organism evidence="4 5">
    <name type="scientific">Tahibacter harae</name>
    <dbReference type="NCBI Taxonomy" id="2963937"/>
    <lineage>
        <taxon>Bacteria</taxon>
        <taxon>Pseudomonadati</taxon>
        <taxon>Pseudomonadota</taxon>
        <taxon>Gammaproteobacteria</taxon>
        <taxon>Lysobacterales</taxon>
        <taxon>Rhodanobacteraceae</taxon>
        <taxon>Tahibacter</taxon>
    </lineage>
</organism>
<comment type="caution">
    <text evidence="4">The sequence shown here is derived from an EMBL/GenBank/DDBJ whole genome shotgun (WGS) entry which is preliminary data.</text>
</comment>
<name>A0ABT1QQF7_9GAMM</name>
<dbReference type="PRINTS" id="PR01270">
    <property type="entry name" value="HDASUPER"/>
</dbReference>
<gene>
    <name evidence="4" type="ORF">NM961_07230</name>
</gene>
<evidence type="ECO:0000259" key="3">
    <source>
        <dbReference type="Pfam" id="PF00850"/>
    </source>
</evidence>
<protein>
    <submittedName>
        <fullName evidence="4">Histone deacetylase</fullName>
    </submittedName>
</protein>
<evidence type="ECO:0000313" key="4">
    <source>
        <dbReference type="EMBL" id="MCQ4164500.1"/>
    </source>
</evidence>
<dbReference type="InterPro" id="IPR023696">
    <property type="entry name" value="Ureohydrolase_dom_sf"/>
</dbReference>
<dbReference type="PANTHER" id="PTHR10625">
    <property type="entry name" value="HISTONE DEACETYLASE HDAC1-RELATED"/>
    <property type="match status" value="1"/>
</dbReference>
<evidence type="ECO:0000256" key="1">
    <source>
        <dbReference type="ARBA" id="ARBA00005947"/>
    </source>
</evidence>
<keyword evidence="5" id="KW-1185">Reference proteome</keyword>
<proteinExistence type="inferred from homology"/>